<evidence type="ECO:0000256" key="2">
    <source>
        <dbReference type="ARBA" id="ARBA00022679"/>
    </source>
</evidence>
<dbReference type="InterPro" id="IPR001214">
    <property type="entry name" value="SET_dom"/>
</dbReference>
<reference evidence="5" key="1">
    <citation type="submission" date="2021-01" db="EMBL/GenBank/DDBJ databases">
        <authorList>
            <person name="Corre E."/>
            <person name="Pelletier E."/>
            <person name="Niang G."/>
            <person name="Scheremetjew M."/>
            <person name="Finn R."/>
            <person name="Kale V."/>
            <person name="Holt S."/>
            <person name="Cochrane G."/>
            <person name="Meng A."/>
            <person name="Brown T."/>
            <person name="Cohen L."/>
        </authorList>
    </citation>
    <scope>NUCLEOTIDE SEQUENCE</scope>
    <source>
        <strain evidence="5">CCMP1374</strain>
    </source>
</reference>
<dbReference type="GO" id="GO:0032259">
    <property type="term" value="P:methylation"/>
    <property type="evidence" value="ECO:0007669"/>
    <property type="project" value="UniProtKB-KW"/>
</dbReference>
<dbReference type="SUPFAM" id="SSF82199">
    <property type="entry name" value="SET domain"/>
    <property type="match status" value="1"/>
</dbReference>
<dbReference type="AlphaFoldDB" id="A0A7S0I520"/>
<name>A0A7S0I520_9EUKA</name>
<dbReference type="Pfam" id="PF09273">
    <property type="entry name" value="Rubis-subs-bind"/>
    <property type="match status" value="1"/>
</dbReference>
<evidence type="ECO:0000256" key="1">
    <source>
        <dbReference type="ARBA" id="ARBA00022603"/>
    </source>
</evidence>
<dbReference type="CDD" id="cd19179">
    <property type="entry name" value="SET_RBCMT"/>
    <property type="match status" value="1"/>
</dbReference>
<feature type="domain" description="SET" evidence="4">
    <location>
        <begin position="77"/>
        <end position="298"/>
    </location>
</feature>
<proteinExistence type="predicted"/>
<sequence>MMLLISLSSPAIRTGFHGGTSATAKLPPSRATAPRCDIFAPPTTPSAERERIMLDWLQDNGVYISGQSTWGRPAHPMRVESDTVEDFEPAGRGLIARKQILQGEPVMQINMKFVMTKERAQAVLGRQMVPDSMGEYIAIALLLMHERLQGAASFWAPYIDLLPSTEEVGCSFTWADEELDFLDGSAAVDAARSLQNKVRAEYASLTESTLAPNAAKFPAERYSFELFEWAMVMLFSRGISLREADCLALVPYADLLNHSPYSQSYFMSNTLTFSDEWEVVLYADRAFGKNDQVLVSYGQKSNAELLLLYGFVVDRNLFDEVELAVGISPEDLRYEEKKDFLTQQGLGPRLGFPLLIDRYSSELLQYLRLCCVNPADGPLDDMAYNERIGSSNERAALAIILDGCNAALDGYPQTEEEDAALMENGRLFTALPRNARMAIKLRRNEKRILLRTIRVCEAALQTEDRMNSVV</sequence>
<dbReference type="Gene3D" id="3.90.1420.10">
    <property type="entry name" value="Rubisco LSMT, substrate-binding domain"/>
    <property type="match status" value="1"/>
</dbReference>
<dbReference type="EMBL" id="HBEP01036320">
    <property type="protein sequence ID" value="CAD8510867.1"/>
    <property type="molecule type" value="Transcribed_RNA"/>
</dbReference>
<keyword evidence="1" id="KW-0489">Methyltransferase</keyword>
<dbReference type="PANTHER" id="PTHR13271">
    <property type="entry name" value="UNCHARACTERIZED PUTATIVE METHYLTRANSFERASE"/>
    <property type="match status" value="1"/>
</dbReference>
<evidence type="ECO:0000259" key="4">
    <source>
        <dbReference type="PROSITE" id="PS50280"/>
    </source>
</evidence>
<keyword evidence="3" id="KW-0949">S-adenosyl-L-methionine</keyword>
<protein>
    <recommendedName>
        <fullName evidence="4">SET domain-containing protein</fullName>
    </recommendedName>
</protein>
<dbReference type="Gene3D" id="3.90.1410.10">
    <property type="entry name" value="set domain protein methyltransferase, domain 1"/>
    <property type="match status" value="1"/>
</dbReference>
<dbReference type="PANTHER" id="PTHR13271:SF123">
    <property type="entry name" value="RIBULOSE-1,5-BISPHOSPHATE CARBOXYLASE_OXYGENASE SMALL SUBUNIT N-METHYLTRANSFERASE I-RELATED"/>
    <property type="match status" value="1"/>
</dbReference>
<dbReference type="GO" id="GO:0016279">
    <property type="term" value="F:protein-lysine N-methyltransferase activity"/>
    <property type="evidence" value="ECO:0007669"/>
    <property type="project" value="InterPro"/>
</dbReference>
<dbReference type="InterPro" id="IPR050600">
    <property type="entry name" value="SETD3_SETD6_MTase"/>
</dbReference>
<dbReference type="Pfam" id="PF00856">
    <property type="entry name" value="SET"/>
    <property type="match status" value="1"/>
</dbReference>
<dbReference type="InterPro" id="IPR015353">
    <property type="entry name" value="Rubisco_LSMT_subst-bd"/>
</dbReference>
<dbReference type="InterPro" id="IPR046341">
    <property type="entry name" value="SET_dom_sf"/>
</dbReference>
<accession>A0A7S0I520</accession>
<dbReference type="InterPro" id="IPR036464">
    <property type="entry name" value="Rubisco_LSMT_subst-bd_sf"/>
</dbReference>
<gene>
    <name evidence="5" type="ORF">PANT1444_LOCUS20556</name>
</gene>
<evidence type="ECO:0000256" key="3">
    <source>
        <dbReference type="ARBA" id="ARBA00022691"/>
    </source>
</evidence>
<dbReference type="InterPro" id="IPR044431">
    <property type="entry name" value="SET_RBCMT"/>
</dbReference>
<keyword evidence="2" id="KW-0808">Transferase</keyword>
<dbReference type="PROSITE" id="PS50280">
    <property type="entry name" value="SET"/>
    <property type="match status" value="1"/>
</dbReference>
<dbReference type="SUPFAM" id="SSF81822">
    <property type="entry name" value="RuBisCo LSMT C-terminal, substrate-binding domain"/>
    <property type="match status" value="1"/>
</dbReference>
<organism evidence="5">
    <name type="scientific">Phaeocystis antarctica</name>
    <dbReference type="NCBI Taxonomy" id="33657"/>
    <lineage>
        <taxon>Eukaryota</taxon>
        <taxon>Haptista</taxon>
        <taxon>Haptophyta</taxon>
        <taxon>Prymnesiophyceae</taxon>
        <taxon>Phaeocystales</taxon>
        <taxon>Phaeocystaceae</taxon>
        <taxon>Phaeocystis</taxon>
    </lineage>
</organism>
<evidence type="ECO:0000313" key="5">
    <source>
        <dbReference type="EMBL" id="CAD8510867.1"/>
    </source>
</evidence>